<dbReference type="PANTHER" id="PTHR20905:SF32">
    <property type="entry name" value="ARYLALKYLAMINE N-ACETYLTRANSFERASE-LIKE 7, ISOFORM A"/>
    <property type="match status" value="1"/>
</dbReference>
<dbReference type="EMBL" id="WJQU01000002">
    <property type="protein sequence ID" value="KAJ6642358.1"/>
    <property type="molecule type" value="Genomic_DNA"/>
</dbReference>
<sequence length="251" mass="28716">MALKLKWNRDPSVPFPNVWKTFTAPGLDASKLQEYEIKEVTEDQFEEAFALYVKVYLPNEPMSAALGMMNDRNSVEWFKKYAFSSVKQKMGLACFDTSTGKIVGVNFLYVLRKDDERVSDQLRALVPSDTVLRTWFDTIFIRNGGIDLFSKYDVDKILGSVALAIDPDYTKRGIAKEILMARIPIGKAFGIRLTVSGFSSKYAIYIAQKLGYTFEQKITYKELAKLDPRFTPYNSLPDDCEYNTYQSFILN</sequence>
<accession>A0A9Q0S391</accession>
<organism evidence="1 2">
    <name type="scientific">Pseudolycoriella hygida</name>
    <dbReference type="NCBI Taxonomy" id="35572"/>
    <lineage>
        <taxon>Eukaryota</taxon>
        <taxon>Metazoa</taxon>
        <taxon>Ecdysozoa</taxon>
        <taxon>Arthropoda</taxon>
        <taxon>Hexapoda</taxon>
        <taxon>Insecta</taxon>
        <taxon>Pterygota</taxon>
        <taxon>Neoptera</taxon>
        <taxon>Endopterygota</taxon>
        <taxon>Diptera</taxon>
        <taxon>Nematocera</taxon>
        <taxon>Sciaroidea</taxon>
        <taxon>Sciaridae</taxon>
        <taxon>Pseudolycoriella</taxon>
    </lineage>
</organism>
<dbReference type="InterPro" id="IPR016181">
    <property type="entry name" value="Acyl_CoA_acyltransferase"/>
</dbReference>
<evidence type="ECO:0008006" key="3">
    <source>
        <dbReference type="Google" id="ProtNLM"/>
    </source>
</evidence>
<dbReference type="Proteomes" id="UP001151699">
    <property type="component" value="Chromosome B"/>
</dbReference>
<dbReference type="SUPFAM" id="SSF55729">
    <property type="entry name" value="Acyl-CoA N-acyltransferases (Nat)"/>
    <property type="match status" value="1"/>
</dbReference>
<protein>
    <recommendedName>
        <fullName evidence="3">N-acetyltransferase domain-containing protein</fullName>
    </recommendedName>
</protein>
<keyword evidence="2" id="KW-1185">Reference proteome</keyword>
<gene>
    <name evidence="1" type="ORF">Bhyg_07306</name>
</gene>
<dbReference type="Gene3D" id="3.40.630.30">
    <property type="match status" value="1"/>
</dbReference>
<reference evidence="1" key="1">
    <citation type="submission" date="2022-07" db="EMBL/GenBank/DDBJ databases">
        <authorList>
            <person name="Trinca V."/>
            <person name="Uliana J.V.C."/>
            <person name="Torres T.T."/>
            <person name="Ward R.J."/>
            <person name="Monesi N."/>
        </authorList>
    </citation>
    <scope>NUCLEOTIDE SEQUENCE</scope>
    <source>
        <strain evidence="1">HSMRA1968</strain>
        <tissue evidence="1">Whole embryos</tissue>
    </source>
</reference>
<name>A0A9Q0S391_9DIPT</name>
<evidence type="ECO:0000313" key="2">
    <source>
        <dbReference type="Proteomes" id="UP001151699"/>
    </source>
</evidence>
<dbReference type="AlphaFoldDB" id="A0A9Q0S391"/>
<evidence type="ECO:0000313" key="1">
    <source>
        <dbReference type="EMBL" id="KAJ6642358.1"/>
    </source>
</evidence>
<dbReference type="OrthoDB" id="7787818at2759"/>
<dbReference type="GO" id="GO:0008080">
    <property type="term" value="F:N-acetyltransferase activity"/>
    <property type="evidence" value="ECO:0007669"/>
    <property type="project" value="TreeGrafter"/>
</dbReference>
<dbReference type="PANTHER" id="PTHR20905">
    <property type="entry name" value="N-ACETYLTRANSFERASE-RELATED"/>
    <property type="match status" value="1"/>
</dbReference>
<proteinExistence type="predicted"/>
<comment type="caution">
    <text evidence="1">The sequence shown here is derived from an EMBL/GenBank/DDBJ whole genome shotgun (WGS) entry which is preliminary data.</text>
</comment>